<dbReference type="STRING" id="1182545.A0A072PQU0"/>
<evidence type="ECO:0000256" key="5">
    <source>
        <dbReference type="SAM" id="MobiDB-lite"/>
    </source>
</evidence>
<feature type="region of interest" description="Disordered" evidence="5">
    <location>
        <begin position="208"/>
        <end position="234"/>
    </location>
</feature>
<dbReference type="GO" id="GO:0018114">
    <property type="term" value="F:threonine racemase activity"/>
    <property type="evidence" value="ECO:0007669"/>
    <property type="project" value="TreeGrafter"/>
</dbReference>
<comment type="caution">
    <text evidence="7">The sequence shown here is derived from an EMBL/GenBank/DDBJ whole genome shotgun (WGS) entry which is preliminary data.</text>
</comment>
<evidence type="ECO:0000313" key="7">
    <source>
        <dbReference type="EMBL" id="KEF62479.1"/>
    </source>
</evidence>
<keyword evidence="4" id="KW-0456">Lyase</keyword>
<evidence type="ECO:0000259" key="6">
    <source>
        <dbReference type="Pfam" id="PF00291"/>
    </source>
</evidence>
<comment type="similarity">
    <text evidence="2">Belongs to the serine/threonine dehydratase family.</text>
</comment>
<dbReference type="OrthoDB" id="271064at2759"/>
<proteinExistence type="inferred from homology"/>
<dbReference type="CDD" id="cd01562">
    <property type="entry name" value="Thr-dehyd"/>
    <property type="match status" value="1"/>
</dbReference>
<dbReference type="HOGENOM" id="CLU_021152_4_2_1"/>
<feature type="domain" description="Tryptophan synthase beta chain-like PALP" evidence="6">
    <location>
        <begin position="70"/>
        <end position="354"/>
    </location>
</feature>
<dbReference type="SUPFAM" id="SSF53686">
    <property type="entry name" value="Tryptophan synthase beta subunit-like PLP-dependent enzymes"/>
    <property type="match status" value="1"/>
</dbReference>
<dbReference type="AlphaFoldDB" id="A0A072PQU0"/>
<dbReference type="FunFam" id="3.40.50.1100:FF:000005">
    <property type="entry name" value="Threonine dehydratase catabolic"/>
    <property type="match status" value="1"/>
</dbReference>
<dbReference type="RefSeq" id="XP_013265069.1">
    <property type="nucleotide sequence ID" value="XM_013409615.1"/>
</dbReference>
<keyword evidence="8" id="KW-1185">Reference proteome</keyword>
<feature type="compositionally biased region" description="Polar residues" evidence="5">
    <location>
        <begin position="217"/>
        <end position="234"/>
    </location>
</feature>
<dbReference type="InterPro" id="IPR036052">
    <property type="entry name" value="TrpB-like_PALP_sf"/>
</dbReference>
<dbReference type="Proteomes" id="UP000027920">
    <property type="component" value="Unassembled WGS sequence"/>
</dbReference>
<dbReference type="Gene3D" id="3.40.50.1100">
    <property type="match status" value="2"/>
</dbReference>
<evidence type="ECO:0000313" key="8">
    <source>
        <dbReference type="Proteomes" id="UP000027920"/>
    </source>
</evidence>
<dbReference type="GO" id="GO:0008721">
    <property type="term" value="F:D-serine ammonia-lyase activity"/>
    <property type="evidence" value="ECO:0007669"/>
    <property type="project" value="TreeGrafter"/>
</dbReference>
<dbReference type="EMBL" id="AMGV01000001">
    <property type="protein sequence ID" value="KEF62479.1"/>
    <property type="molecule type" value="Genomic_DNA"/>
</dbReference>
<dbReference type="VEuPathDB" id="FungiDB:A1O9_00452"/>
<comment type="cofactor">
    <cofactor evidence="1">
        <name>pyridoxal 5'-phosphate</name>
        <dbReference type="ChEBI" id="CHEBI:597326"/>
    </cofactor>
</comment>
<evidence type="ECO:0000256" key="2">
    <source>
        <dbReference type="ARBA" id="ARBA00010869"/>
    </source>
</evidence>
<protein>
    <submittedName>
        <fullName evidence="7">Threonine dehydratase</fullName>
    </submittedName>
</protein>
<feature type="region of interest" description="Disordered" evidence="5">
    <location>
        <begin position="399"/>
        <end position="434"/>
    </location>
</feature>
<evidence type="ECO:0000256" key="4">
    <source>
        <dbReference type="ARBA" id="ARBA00023239"/>
    </source>
</evidence>
<dbReference type="GO" id="GO:0030170">
    <property type="term" value="F:pyridoxal phosphate binding"/>
    <property type="evidence" value="ECO:0007669"/>
    <property type="project" value="TreeGrafter"/>
</dbReference>
<feature type="region of interest" description="Disordered" evidence="5">
    <location>
        <begin position="43"/>
        <end position="68"/>
    </location>
</feature>
<reference evidence="7 8" key="1">
    <citation type="submission" date="2013-03" db="EMBL/GenBank/DDBJ databases">
        <title>The Genome Sequence of Exophiala aquamarina CBS 119918.</title>
        <authorList>
            <consortium name="The Broad Institute Genomics Platform"/>
            <person name="Cuomo C."/>
            <person name="de Hoog S."/>
            <person name="Gorbushina A."/>
            <person name="Walker B."/>
            <person name="Young S.K."/>
            <person name="Zeng Q."/>
            <person name="Gargeya S."/>
            <person name="Fitzgerald M."/>
            <person name="Haas B."/>
            <person name="Abouelleil A."/>
            <person name="Allen A.W."/>
            <person name="Alvarado L."/>
            <person name="Arachchi H.M."/>
            <person name="Berlin A.M."/>
            <person name="Chapman S.B."/>
            <person name="Gainer-Dewar J."/>
            <person name="Goldberg J."/>
            <person name="Griggs A."/>
            <person name="Gujja S."/>
            <person name="Hansen M."/>
            <person name="Howarth C."/>
            <person name="Imamovic A."/>
            <person name="Ireland A."/>
            <person name="Larimer J."/>
            <person name="McCowan C."/>
            <person name="Murphy C."/>
            <person name="Pearson M."/>
            <person name="Poon T.W."/>
            <person name="Priest M."/>
            <person name="Roberts A."/>
            <person name="Saif S."/>
            <person name="Shea T."/>
            <person name="Sisk P."/>
            <person name="Sykes S."/>
            <person name="Wortman J."/>
            <person name="Nusbaum C."/>
            <person name="Birren B."/>
        </authorList>
    </citation>
    <scope>NUCLEOTIDE SEQUENCE [LARGE SCALE GENOMIC DNA]</scope>
    <source>
        <strain evidence="7 8">CBS 119918</strain>
    </source>
</reference>
<dbReference type="GeneID" id="25275403"/>
<sequence>MADPSTSPPLIPSSIRTAHAKIKQYIHRTPLITNQSLNKISSSPDPGVFLSDNPPPFPAEGNDSEGEGVPRFRIWMKCENQQRIGAFKARGAFHAITRLIDEMGIEEVRRVGVVTHSSGNHAQALALAASTFWIPSYIVMPKISTPSKIAGTRLYTRNVVFSGSTSTEREAVTATIIKEHGAILVPPYDHPDIILGQGTSALELEEQFHEQARQMQKDATSSNADPPTPKQSQTLDAVLTPLGGGGLLGGTATWFSDKADTVVFGCEPSFQGADDGRRGVLAGQRIEHVKTLTIADGLRTPVGVTNWSVISDRNKVEAIYSVSEDEIKMAMRLVFERVKVVVEPSAAVPLAVVLFNTEFRALVAARQLGSEKGFWDVGIVFSGGNTTMKAIASLFAEDESGAGGDRDRDGDVQGRRAEGIVASDGSTRVEDVAG</sequence>
<dbReference type="GO" id="GO:0030378">
    <property type="term" value="F:serine racemase activity"/>
    <property type="evidence" value="ECO:0007669"/>
    <property type="project" value="TreeGrafter"/>
</dbReference>
<dbReference type="InterPro" id="IPR001926">
    <property type="entry name" value="TrpB-like_PALP"/>
</dbReference>
<dbReference type="Pfam" id="PF00291">
    <property type="entry name" value="PALP"/>
    <property type="match status" value="1"/>
</dbReference>
<dbReference type="GO" id="GO:0000287">
    <property type="term" value="F:magnesium ion binding"/>
    <property type="evidence" value="ECO:0007669"/>
    <property type="project" value="TreeGrafter"/>
</dbReference>
<evidence type="ECO:0000256" key="1">
    <source>
        <dbReference type="ARBA" id="ARBA00001933"/>
    </source>
</evidence>
<dbReference type="PANTHER" id="PTHR43050:SF1">
    <property type="entry name" value="SERINE RACEMASE"/>
    <property type="match status" value="1"/>
</dbReference>
<gene>
    <name evidence="7" type="ORF">A1O9_00452</name>
</gene>
<dbReference type="PANTHER" id="PTHR43050">
    <property type="entry name" value="SERINE / THREONINE RACEMASE FAMILY MEMBER"/>
    <property type="match status" value="1"/>
</dbReference>
<evidence type="ECO:0000256" key="3">
    <source>
        <dbReference type="ARBA" id="ARBA00022898"/>
    </source>
</evidence>
<accession>A0A072PQU0</accession>
<feature type="compositionally biased region" description="Basic and acidic residues" evidence="5">
    <location>
        <begin position="404"/>
        <end position="418"/>
    </location>
</feature>
<dbReference type="GO" id="GO:0003941">
    <property type="term" value="F:L-serine ammonia-lyase activity"/>
    <property type="evidence" value="ECO:0007669"/>
    <property type="project" value="TreeGrafter"/>
</dbReference>
<name>A0A072PQU0_9EURO</name>
<organism evidence="7 8">
    <name type="scientific">Exophiala aquamarina CBS 119918</name>
    <dbReference type="NCBI Taxonomy" id="1182545"/>
    <lineage>
        <taxon>Eukaryota</taxon>
        <taxon>Fungi</taxon>
        <taxon>Dikarya</taxon>
        <taxon>Ascomycota</taxon>
        <taxon>Pezizomycotina</taxon>
        <taxon>Eurotiomycetes</taxon>
        <taxon>Chaetothyriomycetidae</taxon>
        <taxon>Chaetothyriales</taxon>
        <taxon>Herpotrichiellaceae</taxon>
        <taxon>Exophiala</taxon>
    </lineage>
</organism>
<dbReference type="GO" id="GO:0005524">
    <property type="term" value="F:ATP binding"/>
    <property type="evidence" value="ECO:0007669"/>
    <property type="project" value="TreeGrafter"/>
</dbReference>
<keyword evidence="3" id="KW-0663">Pyridoxal phosphate</keyword>